<organism evidence="3 4">
    <name type="scientific">Dentipellis fragilis</name>
    <dbReference type="NCBI Taxonomy" id="205917"/>
    <lineage>
        <taxon>Eukaryota</taxon>
        <taxon>Fungi</taxon>
        <taxon>Dikarya</taxon>
        <taxon>Basidiomycota</taxon>
        <taxon>Agaricomycotina</taxon>
        <taxon>Agaricomycetes</taxon>
        <taxon>Russulales</taxon>
        <taxon>Hericiaceae</taxon>
        <taxon>Dentipellis</taxon>
    </lineage>
</organism>
<accession>A0A4Y9Z464</accession>
<feature type="compositionally biased region" description="Basic and acidic residues" evidence="2">
    <location>
        <begin position="63"/>
        <end position="84"/>
    </location>
</feature>
<feature type="compositionally biased region" description="Polar residues" evidence="2">
    <location>
        <begin position="400"/>
        <end position="411"/>
    </location>
</feature>
<comment type="caution">
    <text evidence="3">The sequence shown here is derived from an EMBL/GenBank/DDBJ whole genome shotgun (WGS) entry which is preliminary data.</text>
</comment>
<feature type="coiled-coil region" evidence="1">
    <location>
        <begin position="268"/>
        <end position="319"/>
    </location>
</feature>
<evidence type="ECO:0000313" key="3">
    <source>
        <dbReference type="EMBL" id="TFY68668.1"/>
    </source>
</evidence>
<evidence type="ECO:0000256" key="1">
    <source>
        <dbReference type="SAM" id="Coils"/>
    </source>
</evidence>
<dbReference type="STRING" id="205917.A0A4Y9Z464"/>
<proteinExistence type="predicted"/>
<feature type="compositionally biased region" description="Polar residues" evidence="2">
    <location>
        <begin position="9"/>
        <end position="19"/>
    </location>
</feature>
<keyword evidence="1" id="KW-0175">Coiled coil</keyword>
<feature type="compositionally biased region" description="Acidic residues" evidence="2">
    <location>
        <begin position="42"/>
        <end position="60"/>
    </location>
</feature>
<protein>
    <submittedName>
        <fullName evidence="3">Uncharacterized protein</fullName>
    </submittedName>
</protein>
<dbReference type="EMBL" id="SEOQ01000156">
    <property type="protein sequence ID" value="TFY68668.1"/>
    <property type="molecule type" value="Genomic_DNA"/>
</dbReference>
<dbReference type="PANTHER" id="PTHR42032">
    <property type="entry name" value="YALI0E30679P"/>
    <property type="match status" value="1"/>
</dbReference>
<evidence type="ECO:0000313" key="4">
    <source>
        <dbReference type="Proteomes" id="UP000298327"/>
    </source>
</evidence>
<feature type="region of interest" description="Disordered" evidence="2">
    <location>
        <begin position="433"/>
        <end position="456"/>
    </location>
</feature>
<evidence type="ECO:0000256" key="2">
    <source>
        <dbReference type="SAM" id="MobiDB-lite"/>
    </source>
</evidence>
<gene>
    <name evidence="3" type="ORF">EVG20_g3461</name>
</gene>
<dbReference type="AlphaFoldDB" id="A0A4Y9Z464"/>
<feature type="region of interest" description="Disordered" evidence="2">
    <location>
        <begin position="400"/>
        <end position="420"/>
    </location>
</feature>
<sequence>MHAGGFRASSMNGMSSKQLSKIGGLKCTEPDTPQPDFQPISSDDEVEVSEMSFDDSDNQDVPESSRRAQDRHPSSARQRQERMADSPIPPSAVSPRSSWTDLDLSVVVALVAPVGNWLTGSDHLKNLFLILLLIVYLHQLIQVPWELYQSACARRAHPNIPMYRASSSGDALRAKQELAASELRRHELAYLFLSVVSPFLGALLLRFVLDTLSSIQNISWFSTTLFVLATGIRPWAHLISRLRNRTQVLHDIIHYPSPDMQLIADSKLQVVVTRMEKLENELASLKRNMVEEKRVEEMYDDLSGAIDDVERVLKKQESKSETTRVAHEHRIAAVEKGVSKVKERKRADNPRLVLGGIHGNTYVDSKSHSFITHFSLALAQAIHVLWALFTFNFRYEPTSPNNRSKYLSSPDGTKLHHMKSPHRLETIHEDAHEVGNGHKEEESESSSELADTESPTVIHKVSDEISLRKRRSRPSYSFFDFVADLVTLPYRFAIQTLLAISPPIQRLFT</sequence>
<reference evidence="3 4" key="1">
    <citation type="submission" date="2019-02" db="EMBL/GenBank/DDBJ databases">
        <title>Genome sequencing of the rare red list fungi Dentipellis fragilis.</title>
        <authorList>
            <person name="Buettner E."/>
            <person name="Kellner H."/>
        </authorList>
    </citation>
    <scope>NUCLEOTIDE SEQUENCE [LARGE SCALE GENOMIC DNA]</scope>
    <source>
        <strain evidence="3 4">DSM 105465</strain>
    </source>
</reference>
<keyword evidence="4" id="KW-1185">Reference proteome</keyword>
<dbReference type="PANTHER" id="PTHR42032:SF1">
    <property type="entry name" value="YALI0E30679P"/>
    <property type="match status" value="1"/>
</dbReference>
<name>A0A4Y9Z464_9AGAM</name>
<dbReference type="Proteomes" id="UP000298327">
    <property type="component" value="Unassembled WGS sequence"/>
</dbReference>
<feature type="region of interest" description="Disordered" evidence="2">
    <location>
        <begin position="1"/>
        <end position="97"/>
    </location>
</feature>
<dbReference type="OrthoDB" id="10263751at2759"/>